<dbReference type="KEGG" id="zal:AZF00_04325"/>
<feature type="transmembrane region" description="Helical" evidence="1">
    <location>
        <begin position="94"/>
        <end position="114"/>
    </location>
</feature>
<accession>A0A127M2V5</accession>
<dbReference type="STRING" id="1470434.AZF00_04325"/>
<evidence type="ECO:0000313" key="2">
    <source>
        <dbReference type="EMBL" id="AMO67569.1"/>
    </source>
</evidence>
<sequence length="185" mass="20616">MKRYFFLADNLDKLEAVEHDLEANGISTPQIHVLSNDDRGVTIRKLNDVEAVLRKDVVHSMERGALIGAAASAVVLAVGHYSGATETAAGWTPFIFLAIVVLGFFTWEGGLFGIQEPHHEFKRFQQALASGRHLLLIDINEKDHGILNRVTAHYPELEFSGTGNGAPQWFISLQNKWKHFVEVMP</sequence>
<dbReference type="EMBL" id="CP014544">
    <property type="protein sequence ID" value="AMO67569.1"/>
    <property type="molecule type" value="Genomic_DNA"/>
</dbReference>
<keyword evidence="1" id="KW-0472">Membrane</keyword>
<dbReference type="AlphaFoldDB" id="A0A127M2V5"/>
<name>A0A127M2V5_9GAMM</name>
<dbReference type="RefSeq" id="WP_008246203.1">
    <property type="nucleotide sequence ID" value="NZ_CP014544.1"/>
</dbReference>
<feature type="transmembrane region" description="Helical" evidence="1">
    <location>
        <begin position="64"/>
        <end position="82"/>
    </location>
</feature>
<protein>
    <submittedName>
        <fullName evidence="2">NAD/FAD-utilizing enzyme</fullName>
    </submittedName>
</protein>
<evidence type="ECO:0000256" key="1">
    <source>
        <dbReference type="SAM" id="Phobius"/>
    </source>
</evidence>
<evidence type="ECO:0000313" key="3">
    <source>
        <dbReference type="Proteomes" id="UP000074119"/>
    </source>
</evidence>
<keyword evidence="1" id="KW-1133">Transmembrane helix</keyword>
<gene>
    <name evidence="2" type="ORF">AZF00_04325</name>
</gene>
<proteinExistence type="predicted"/>
<reference evidence="2 3" key="1">
    <citation type="submission" date="2015-12" db="EMBL/GenBank/DDBJ databases">
        <authorList>
            <person name="Shamseldin A."/>
            <person name="Moawad H."/>
            <person name="Abd El-Rahim W.M."/>
            <person name="Sadowsky M.J."/>
        </authorList>
    </citation>
    <scope>NUCLEOTIDE SEQUENCE [LARGE SCALE GENOMIC DNA]</scope>
    <source>
        <strain evidence="2 3">SM2</strain>
    </source>
</reference>
<dbReference type="Proteomes" id="UP000074119">
    <property type="component" value="Chromosome"/>
</dbReference>
<organism evidence="2 3">
    <name type="scientific">Zhongshania aliphaticivorans</name>
    <dbReference type="NCBI Taxonomy" id="1470434"/>
    <lineage>
        <taxon>Bacteria</taxon>
        <taxon>Pseudomonadati</taxon>
        <taxon>Pseudomonadota</taxon>
        <taxon>Gammaproteobacteria</taxon>
        <taxon>Cellvibrionales</taxon>
        <taxon>Spongiibacteraceae</taxon>
        <taxon>Zhongshania</taxon>
    </lineage>
</organism>
<keyword evidence="1" id="KW-0812">Transmembrane</keyword>